<dbReference type="Gene3D" id="3.40.50.2300">
    <property type="match status" value="1"/>
</dbReference>
<dbReference type="AlphaFoldDB" id="A0A381T0S7"/>
<proteinExistence type="predicted"/>
<dbReference type="InterPro" id="IPR026022">
    <property type="entry name" value="PhoU_dom"/>
</dbReference>
<sequence>MTHYEQRLENDLSQIHKNVATVAGTIQQALKNAVCALLTGDDDLAYSVVLGDLAVNRAIRDIDRRCHAFVAQHQPSAGHLRRVSSVLRFEIELERIGDYLASIAREAVQLSETPPDSVSKNIDFLANQVGEILQNAIESFLEDDPELARTTKKAVYEIERTYESTFTDLLNEGQKGTRPLRDLFALLIVFNRLARIADQSKNICEDTLFTVTGETKQPKVYKILFVDEKNDCATQIAEAIGHKAFPDSGEFDSAGWDPAENIDPALLGFIERRGHALDSVVASSLMSTAHEISDYHVIVSLGGNVLDHISAAPFHTIFLSWDIAPGPADLESNNAEKELEDIYNELVRQISNLMIALRGENVD</sequence>
<evidence type="ECO:0000313" key="2">
    <source>
        <dbReference type="EMBL" id="SVA09161.1"/>
    </source>
</evidence>
<dbReference type="InterPro" id="IPR028366">
    <property type="entry name" value="PhoU"/>
</dbReference>
<dbReference type="Gene3D" id="1.20.58.220">
    <property type="entry name" value="Phosphate transport system protein phou homolog 2, domain 2"/>
    <property type="match status" value="1"/>
</dbReference>
<dbReference type="PANTHER" id="PTHR42930:SF3">
    <property type="entry name" value="PHOSPHATE-SPECIFIC TRANSPORT SYSTEM ACCESSORY PROTEIN PHOU"/>
    <property type="match status" value="1"/>
</dbReference>
<name>A0A381T0S7_9ZZZZ</name>
<dbReference type="SUPFAM" id="SSF109755">
    <property type="entry name" value="PhoU-like"/>
    <property type="match status" value="1"/>
</dbReference>
<dbReference type="InterPro" id="IPR023485">
    <property type="entry name" value="Ptyr_pPase"/>
</dbReference>
<organism evidence="2">
    <name type="scientific">marine metagenome</name>
    <dbReference type="NCBI Taxonomy" id="408172"/>
    <lineage>
        <taxon>unclassified sequences</taxon>
        <taxon>metagenomes</taxon>
        <taxon>ecological metagenomes</taxon>
    </lineage>
</organism>
<reference evidence="2" key="1">
    <citation type="submission" date="2018-05" db="EMBL/GenBank/DDBJ databases">
        <authorList>
            <person name="Lanie J.A."/>
            <person name="Ng W.-L."/>
            <person name="Kazmierczak K.M."/>
            <person name="Andrzejewski T.M."/>
            <person name="Davidsen T.M."/>
            <person name="Wayne K.J."/>
            <person name="Tettelin H."/>
            <person name="Glass J.I."/>
            <person name="Rusch D."/>
            <person name="Podicherti R."/>
            <person name="Tsui H.-C.T."/>
            <person name="Winkler M.E."/>
        </authorList>
    </citation>
    <scope>NUCLEOTIDE SEQUENCE</scope>
</reference>
<protein>
    <recommendedName>
        <fullName evidence="1">Phosphotyrosine protein phosphatase I domain-containing protein</fullName>
    </recommendedName>
</protein>
<gene>
    <name evidence="2" type="ORF">METZ01_LOCUS62015</name>
</gene>
<dbReference type="NCBIfam" id="TIGR02135">
    <property type="entry name" value="phoU_full"/>
    <property type="match status" value="1"/>
</dbReference>
<dbReference type="InterPro" id="IPR038078">
    <property type="entry name" value="PhoU-like_sf"/>
</dbReference>
<feature type="domain" description="Phosphotyrosine protein phosphatase I" evidence="1">
    <location>
        <begin position="221"/>
        <end position="356"/>
    </location>
</feature>
<dbReference type="GO" id="GO:0045936">
    <property type="term" value="P:negative regulation of phosphate metabolic process"/>
    <property type="evidence" value="ECO:0007669"/>
    <property type="project" value="InterPro"/>
</dbReference>
<dbReference type="SMART" id="SM00226">
    <property type="entry name" value="LMWPc"/>
    <property type="match status" value="1"/>
</dbReference>
<accession>A0A381T0S7</accession>
<dbReference type="InterPro" id="IPR036196">
    <property type="entry name" value="Ptyr_pPase_sf"/>
</dbReference>
<dbReference type="EMBL" id="UINC01003777">
    <property type="protein sequence ID" value="SVA09161.1"/>
    <property type="molecule type" value="Genomic_DNA"/>
</dbReference>
<dbReference type="SUPFAM" id="SSF52788">
    <property type="entry name" value="Phosphotyrosine protein phosphatases I"/>
    <property type="match status" value="1"/>
</dbReference>
<evidence type="ECO:0000259" key="1">
    <source>
        <dbReference type="SMART" id="SM00226"/>
    </source>
</evidence>
<dbReference type="Pfam" id="PF01895">
    <property type="entry name" value="PhoU"/>
    <property type="match status" value="2"/>
</dbReference>
<dbReference type="PANTHER" id="PTHR42930">
    <property type="entry name" value="PHOSPHATE-SPECIFIC TRANSPORT SYSTEM ACCESSORY PROTEIN PHOU"/>
    <property type="match status" value="1"/>
</dbReference>
<dbReference type="GO" id="GO:0030643">
    <property type="term" value="P:intracellular phosphate ion homeostasis"/>
    <property type="evidence" value="ECO:0007669"/>
    <property type="project" value="InterPro"/>
</dbReference>